<keyword evidence="3" id="KW-1185">Reference proteome</keyword>
<dbReference type="EMBL" id="KN832974">
    <property type="protein sequence ID" value="KIM89561.1"/>
    <property type="molecule type" value="Genomic_DNA"/>
</dbReference>
<dbReference type="HOGENOM" id="CLU_2979880_0_0_1"/>
<keyword evidence="1" id="KW-0812">Transmembrane</keyword>
<protein>
    <submittedName>
        <fullName evidence="2">Uncharacterized protein</fullName>
    </submittedName>
</protein>
<sequence>MVVVEVGSGDVVVVVVRAGVGVVGFVGVVVVVVVGVVGVGDVVGDVGEDDGGEVVGVV</sequence>
<keyword evidence="1" id="KW-1133">Transmembrane helix</keyword>
<reference evidence="2 3" key="1">
    <citation type="submission" date="2014-04" db="EMBL/GenBank/DDBJ databases">
        <authorList>
            <consortium name="DOE Joint Genome Institute"/>
            <person name="Kuo A."/>
            <person name="Tarkka M."/>
            <person name="Buscot F."/>
            <person name="Kohler A."/>
            <person name="Nagy L.G."/>
            <person name="Floudas D."/>
            <person name="Copeland A."/>
            <person name="Barry K.W."/>
            <person name="Cichocki N."/>
            <person name="Veneault-Fourrey C."/>
            <person name="LaButti K."/>
            <person name="Lindquist E.A."/>
            <person name="Lipzen A."/>
            <person name="Lundell T."/>
            <person name="Morin E."/>
            <person name="Murat C."/>
            <person name="Sun H."/>
            <person name="Tunlid A."/>
            <person name="Henrissat B."/>
            <person name="Grigoriev I.V."/>
            <person name="Hibbett D.S."/>
            <person name="Martin F."/>
            <person name="Nordberg H.P."/>
            <person name="Cantor M.N."/>
            <person name="Hua S.X."/>
        </authorList>
    </citation>
    <scope>NUCLEOTIDE SEQUENCE [LARGE SCALE GENOMIC DNA]</scope>
    <source>
        <strain evidence="2 3">F 1598</strain>
    </source>
</reference>
<dbReference type="AlphaFoldDB" id="A0A0C3GFY9"/>
<name>A0A0C3GFY9_PILCF</name>
<dbReference type="InParanoid" id="A0A0C3GFY9"/>
<evidence type="ECO:0000256" key="1">
    <source>
        <dbReference type="SAM" id="Phobius"/>
    </source>
</evidence>
<dbReference type="Proteomes" id="UP000054166">
    <property type="component" value="Unassembled WGS sequence"/>
</dbReference>
<keyword evidence="1" id="KW-0472">Membrane</keyword>
<gene>
    <name evidence="2" type="ORF">PILCRDRAFT_812401</name>
</gene>
<proteinExistence type="predicted"/>
<evidence type="ECO:0000313" key="2">
    <source>
        <dbReference type="EMBL" id="KIM89561.1"/>
    </source>
</evidence>
<feature type="transmembrane region" description="Helical" evidence="1">
    <location>
        <begin position="12"/>
        <end position="37"/>
    </location>
</feature>
<reference evidence="3" key="2">
    <citation type="submission" date="2015-01" db="EMBL/GenBank/DDBJ databases">
        <title>Evolutionary Origins and Diversification of the Mycorrhizal Mutualists.</title>
        <authorList>
            <consortium name="DOE Joint Genome Institute"/>
            <consortium name="Mycorrhizal Genomics Consortium"/>
            <person name="Kohler A."/>
            <person name="Kuo A."/>
            <person name="Nagy L.G."/>
            <person name="Floudas D."/>
            <person name="Copeland A."/>
            <person name="Barry K.W."/>
            <person name="Cichocki N."/>
            <person name="Veneault-Fourrey C."/>
            <person name="LaButti K."/>
            <person name="Lindquist E.A."/>
            <person name="Lipzen A."/>
            <person name="Lundell T."/>
            <person name="Morin E."/>
            <person name="Murat C."/>
            <person name="Riley R."/>
            <person name="Ohm R."/>
            <person name="Sun H."/>
            <person name="Tunlid A."/>
            <person name="Henrissat B."/>
            <person name="Grigoriev I.V."/>
            <person name="Hibbett D.S."/>
            <person name="Martin F."/>
        </authorList>
    </citation>
    <scope>NUCLEOTIDE SEQUENCE [LARGE SCALE GENOMIC DNA]</scope>
    <source>
        <strain evidence="3">F 1598</strain>
    </source>
</reference>
<evidence type="ECO:0000313" key="3">
    <source>
        <dbReference type="Proteomes" id="UP000054166"/>
    </source>
</evidence>
<organism evidence="2 3">
    <name type="scientific">Piloderma croceum (strain F 1598)</name>
    <dbReference type="NCBI Taxonomy" id="765440"/>
    <lineage>
        <taxon>Eukaryota</taxon>
        <taxon>Fungi</taxon>
        <taxon>Dikarya</taxon>
        <taxon>Basidiomycota</taxon>
        <taxon>Agaricomycotina</taxon>
        <taxon>Agaricomycetes</taxon>
        <taxon>Agaricomycetidae</taxon>
        <taxon>Atheliales</taxon>
        <taxon>Atheliaceae</taxon>
        <taxon>Piloderma</taxon>
    </lineage>
</organism>
<accession>A0A0C3GFY9</accession>